<accession>A0ABQ5S0A8</accession>
<name>A0ABQ5S0A8_9CHLO</name>
<comment type="caution">
    <text evidence="3">The sequence shown here is derived from an EMBL/GenBank/DDBJ whole genome shotgun (WGS) entry which is preliminary data.</text>
</comment>
<dbReference type="InterPro" id="IPR050845">
    <property type="entry name" value="Cu-binding_ET"/>
</dbReference>
<evidence type="ECO:0000256" key="2">
    <source>
        <dbReference type="ARBA" id="ARBA00023008"/>
    </source>
</evidence>
<keyword evidence="1" id="KW-0479">Metal-binding</keyword>
<gene>
    <name evidence="3" type="ORF">VaNZ11_006244</name>
</gene>
<dbReference type="Gene3D" id="2.60.40.420">
    <property type="entry name" value="Cupredoxins - blue copper proteins"/>
    <property type="match status" value="1"/>
</dbReference>
<dbReference type="Proteomes" id="UP001165090">
    <property type="component" value="Unassembled WGS sequence"/>
</dbReference>
<dbReference type="SUPFAM" id="SSF49503">
    <property type="entry name" value="Cupredoxins"/>
    <property type="match status" value="1"/>
</dbReference>
<dbReference type="PANTHER" id="PTHR38439">
    <property type="entry name" value="AURACYANIN-B"/>
    <property type="match status" value="1"/>
</dbReference>
<dbReference type="PANTHER" id="PTHR38439:SF3">
    <property type="entry name" value="COPPER-RESISTANT CUPROPROTEIN COPI"/>
    <property type="match status" value="1"/>
</dbReference>
<keyword evidence="2" id="KW-0186">Copper</keyword>
<dbReference type="InterPro" id="IPR008972">
    <property type="entry name" value="Cupredoxin"/>
</dbReference>
<dbReference type="EMBL" id="BSDZ01000015">
    <property type="protein sequence ID" value="GLI63327.1"/>
    <property type="molecule type" value="Genomic_DNA"/>
</dbReference>
<proteinExistence type="predicted"/>
<organism evidence="3 4">
    <name type="scientific">Volvox africanus</name>
    <dbReference type="NCBI Taxonomy" id="51714"/>
    <lineage>
        <taxon>Eukaryota</taxon>
        <taxon>Viridiplantae</taxon>
        <taxon>Chlorophyta</taxon>
        <taxon>core chlorophytes</taxon>
        <taxon>Chlorophyceae</taxon>
        <taxon>CS clade</taxon>
        <taxon>Chlamydomonadales</taxon>
        <taxon>Volvocaceae</taxon>
        <taxon>Volvox</taxon>
    </lineage>
</organism>
<keyword evidence="4" id="KW-1185">Reference proteome</keyword>
<evidence type="ECO:0008006" key="5">
    <source>
        <dbReference type="Google" id="ProtNLM"/>
    </source>
</evidence>
<protein>
    <recommendedName>
        <fullName evidence="5">EfeO-type cupredoxin-like domain-containing protein</fullName>
    </recommendedName>
</protein>
<evidence type="ECO:0000256" key="1">
    <source>
        <dbReference type="ARBA" id="ARBA00022723"/>
    </source>
</evidence>
<sequence length="248" mass="26842">MQFLLNLPSLQSRCIFSSYSKRMQARSSSRLHISQGRGKCSGIRPWLLQLRPQRWVQQPTCASLRQNSIIADVGDEPCGAPAAHASGTSRRHALSLLAGSAVALTSIAVDMVAPSTAFGALKDYNLDPSEPIEEVAVQLGTEDGQYVFIPSTLELTAGKVYKLKLRNPSTSTHYFTAFEFAEKVFSIMVLAGDPAVEVKGGIQEVALKAGASATWIFIPIKPGKYPLRCTVKGHDAMVGQIVIKRSIP</sequence>
<evidence type="ECO:0000313" key="4">
    <source>
        <dbReference type="Proteomes" id="UP001165090"/>
    </source>
</evidence>
<reference evidence="3 4" key="1">
    <citation type="journal article" date="2023" name="IScience">
        <title>Expanded male sex-determining region conserved during the evolution of homothallism in the green alga Volvox.</title>
        <authorList>
            <person name="Yamamoto K."/>
            <person name="Matsuzaki R."/>
            <person name="Mahakham W."/>
            <person name="Heman W."/>
            <person name="Sekimoto H."/>
            <person name="Kawachi M."/>
            <person name="Minakuchi Y."/>
            <person name="Toyoda A."/>
            <person name="Nozaki H."/>
        </authorList>
    </citation>
    <scope>NUCLEOTIDE SEQUENCE [LARGE SCALE GENOMIC DNA]</scope>
    <source>
        <strain evidence="3 4">NIES-4468</strain>
    </source>
</reference>
<evidence type="ECO:0000313" key="3">
    <source>
        <dbReference type="EMBL" id="GLI63327.1"/>
    </source>
</evidence>